<gene>
    <name evidence="8" type="ORF">RUM43_005187</name>
</gene>
<dbReference type="GO" id="GO:0006644">
    <property type="term" value="P:phospholipid metabolic process"/>
    <property type="evidence" value="ECO:0007669"/>
    <property type="project" value="InterPro"/>
</dbReference>
<feature type="transmembrane region" description="Helical" evidence="6">
    <location>
        <begin position="239"/>
        <end position="258"/>
    </location>
</feature>
<dbReference type="Pfam" id="PF01569">
    <property type="entry name" value="PAP2"/>
    <property type="match status" value="1"/>
</dbReference>
<evidence type="ECO:0000256" key="3">
    <source>
        <dbReference type="ARBA" id="ARBA00022692"/>
    </source>
</evidence>
<keyword evidence="4 6" id="KW-1133">Transmembrane helix</keyword>
<dbReference type="CDD" id="cd03384">
    <property type="entry name" value="PAP2_wunen"/>
    <property type="match status" value="1"/>
</dbReference>
<feature type="transmembrane region" description="Helical" evidence="6">
    <location>
        <begin position="61"/>
        <end position="82"/>
    </location>
</feature>
<comment type="subcellular location">
    <subcellularLocation>
        <location evidence="1">Membrane</location>
        <topology evidence="1">Multi-pass membrane protein</topology>
    </subcellularLocation>
</comment>
<feature type="transmembrane region" description="Helical" evidence="6">
    <location>
        <begin position="210"/>
        <end position="227"/>
    </location>
</feature>
<evidence type="ECO:0000256" key="6">
    <source>
        <dbReference type="SAM" id="Phobius"/>
    </source>
</evidence>
<accession>A0AAN8XRA9</accession>
<dbReference type="PANTHER" id="PTHR10165">
    <property type="entry name" value="LIPID PHOSPHATE PHOSPHATASE"/>
    <property type="match status" value="1"/>
</dbReference>
<dbReference type="GO" id="GO:0007165">
    <property type="term" value="P:signal transduction"/>
    <property type="evidence" value="ECO:0007669"/>
    <property type="project" value="TreeGrafter"/>
</dbReference>
<protein>
    <recommendedName>
        <fullName evidence="7">Phosphatidic acid phosphatase type 2/haloperoxidase domain-containing protein</fullName>
    </recommendedName>
</protein>
<dbReference type="AlphaFoldDB" id="A0AAN8XRA9"/>
<dbReference type="GO" id="GO:0046839">
    <property type="term" value="P:phospholipid dephosphorylation"/>
    <property type="evidence" value="ECO:0007669"/>
    <property type="project" value="TreeGrafter"/>
</dbReference>
<dbReference type="InterPro" id="IPR043216">
    <property type="entry name" value="PAP-like"/>
</dbReference>
<dbReference type="InterPro" id="IPR000326">
    <property type="entry name" value="PAP2/HPO"/>
</dbReference>
<dbReference type="GO" id="GO:0005886">
    <property type="term" value="C:plasma membrane"/>
    <property type="evidence" value="ECO:0007669"/>
    <property type="project" value="TreeGrafter"/>
</dbReference>
<keyword evidence="5 6" id="KW-0472">Membrane</keyword>
<feature type="domain" description="Phosphatidic acid phosphatase type 2/haloperoxidase" evidence="7">
    <location>
        <begin position="111"/>
        <end position="255"/>
    </location>
</feature>
<evidence type="ECO:0000256" key="5">
    <source>
        <dbReference type="ARBA" id="ARBA00023136"/>
    </source>
</evidence>
<evidence type="ECO:0000256" key="1">
    <source>
        <dbReference type="ARBA" id="ARBA00004141"/>
    </source>
</evidence>
<evidence type="ECO:0000313" key="8">
    <source>
        <dbReference type="EMBL" id="KAK6643677.1"/>
    </source>
</evidence>
<organism evidence="8 9">
    <name type="scientific">Polyplax serrata</name>
    <name type="common">Common mouse louse</name>
    <dbReference type="NCBI Taxonomy" id="468196"/>
    <lineage>
        <taxon>Eukaryota</taxon>
        <taxon>Metazoa</taxon>
        <taxon>Ecdysozoa</taxon>
        <taxon>Arthropoda</taxon>
        <taxon>Hexapoda</taxon>
        <taxon>Insecta</taxon>
        <taxon>Pterygota</taxon>
        <taxon>Neoptera</taxon>
        <taxon>Paraneoptera</taxon>
        <taxon>Psocodea</taxon>
        <taxon>Troctomorpha</taxon>
        <taxon>Phthiraptera</taxon>
        <taxon>Anoplura</taxon>
        <taxon>Polyplacidae</taxon>
        <taxon>Polyplax</taxon>
    </lineage>
</organism>
<feature type="transmembrane region" description="Helical" evidence="6">
    <location>
        <begin position="186"/>
        <end position="204"/>
    </location>
</feature>
<evidence type="ECO:0000313" key="9">
    <source>
        <dbReference type="Proteomes" id="UP001372834"/>
    </source>
</evidence>
<proteinExistence type="inferred from homology"/>
<evidence type="ECO:0000256" key="2">
    <source>
        <dbReference type="ARBA" id="ARBA00008816"/>
    </source>
</evidence>
<comment type="caution">
    <text evidence="8">The sequence shown here is derived from an EMBL/GenBank/DDBJ whole genome shotgun (WGS) entry which is preliminary data.</text>
</comment>
<name>A0AAN8XRA9_POLSC</name>
<feature type="transmembrane region" description="Helical" evidence="6">
    <location>
        <begin position="12"/>
        <end position="33"/>
    </location>
</feature>
<dbReference type="EMBL" id="JAWJWE010000002">
    <property type="protein sequence ID" value="KAK6643677.1"/>
    <property type="molecule type" value="Genomic_DNA"/>
</dbReference>
<dbReference type="Proteomes" id="UP001372834">
    <property type="component" value="Unassembled WGS sequence"/>
</dbReference>
<dbReference type="Gene3D" id="1.20.144.10">
    <property type="entry name" value="Phosphatidic acid phosphatase type 2/haloperoxidase"/>
    <property type="match status" value="1"/>
</dbReference>
<evidence type="ECO:0000256" key="4">
    <source>
        <dbReference type="ARBA" id="ARBA00022989"/>
    </source>
</evidence>
<dbReference type="SMART" id="SM00014">
    <property type="entry name" value="acidPPc"/>
    <property type="match status" value="1"/>
</dbReference>
<reference evidence="8 9" key="1">
    <citation type="submission" date="2023-10" db="EMBL/GenBank/DDBJ databases">
        <title>Genomes of two closely related lineages of the louse Polyplax serrata with different host specificities.</title>
        <authorList>
            <person name="Martinu J."/>
            <person name="Tarabai H."/>
            <person name="Stefka J."/>
            <person name="Hypsa V."/>
        </authorList>
    </citation>
    <scope>NUCLEOTIDE SEQUENCE [LARGE SCALE GENOMIC DNA]</scope>
    <source>
        <strain evidence="8">HR10_N</strain>
    </source>
</reference>
<dbReference type="GO" id="GO:0008195">
    <property type="term" value="F:phosphatidate phosphatase activity"/>
    <property type="evidence" value="ECO:0007669"/>
    <property type="project" value="TreeGrafter"/>
</dbReference>
<dbReference type="PANTHER" id="PTHR10165:SF197">
    <property type="entry name" value="FI04477P-RELATED"/>
    <property type="match status" value="1"/>
</dbReference>
<keyword evidence="3 6" id="KW-0812">Transmembrane</keyword>
<dbReference type="SUPFAM" id="SSF48317">
    <property type="entry name" value="Acid phosphatase/Vanadium-dependent haloperoxidase"/>
    <property type="match status" value="1"/>
</dbReference>
<comment type="similarity">
    <text evidence="2">Belongs to the PA-phosphatase related phosphoesterase family.</text>
</comment>
<dbReference type="InterPro" id="IPR036938">
    <property type="entry name" value="PAP2/HPO_sf"/>
</dbReference>
<sequence length="288" mass="33273">MNAEQDFKQIVTRIIIDIVSLLAVGLPILIFFLVGKPYERGFYCDDESLRHPYLESTVPSWLLYVVGLGLPIAVIIIVEYSIHKRSCTTKRKIRLLFMKVPSWMWECYRHIGVFGFGAACSQLTTDVAKYTIGRLRPHFFDVCKPDVDCSDPKYKYNYIEKFRCQQTNERLLKEMRLSFPSGHSSFSAYCMIFIIMYIQVRFTWRGSKLLKHVLQYICLTLAFYTALSRISDYKHHWSDVLAGSLQGIIVAVLIVVYVSDLLDKPESNAAKESPVIDGMNMEDAMQMR</sequence>
<evidence type="ECO:0000259" key="7">
    <source>
        <dbReference type="SMART" id="SM00014"/>
    </source>
</evidence>